<comment type="caution">
    <text evidence="10">The sequence shown here is derived from an EMBL/GenBank/DDBJ whole genome shotgun (WGS) entry which is preliminary data.</text>
</comment>
<evidence type="ECO:0000256" key="2">
    <source>
        <dbReference type="ARBA" id="ARBA00023012"/>
    </source>
</evidence>
<keyword evidence="4 7" id="KW-0238">DNA-binding</keyword>
<dbReference type="Gene3D" id="3.40.50.2300">
    <property type="match status" value="1"/>
</dbReference>
<dbReference type="InterPro" id="IPR036388">
    <property type="entry name" value="WH-like_DNA-bd_sf"/>
</dbReference>
<evidence type="ECO:0000256" key="5">
    <source>
        <dbReference type="ARBA" id="ARBA00023163"/>
    </source>
</evidence>
<feature type="domain" description="Response regulatory" evidence="8">
    <location>
        <begin position="4"/>
        <end position="120"/>
    </location>
</feature>
<dbReference type="SUPFAM" id="SSF52172">
    <property type="entry name" value="CheY-like"/>
    <property type="match status" value="1"/>
</dbReference>
<evidence type="ECO:0000313" key="10">
    <source>
        <dbReference type="EMBL" id="MBS0028899.1"/>
    </source>
</evidence>
<dbReference type="RefSeq" id="WP_211974000.1">
    <property type="nucleotide sequence ID" value="NZ_CBFHAM010000040.1"/>
</dbReference>
<dbReference type="EMBL" id="JAGTXB010000007">
    <property type="protein sequence ID" value="MBS0028899.1"/>
    <property type="molecule type" value="Genomic_DNA"/>
</dbReference>
<proteinExistence type="predicted"/>
<keyword evidence="3" id="KW-0805">Transcription regulation</keyword>
<dbReference type="PROSITE" id="PS51755">
    <property type="entry name" value="OMPR_PHOB"/>
    <property type="match status" value="1"/>
</dbReference>
<evidence type="ECO:0000259" key="9">
    <source>
        <dbReference type="PROSITE" id="PS51755"/>
    </source>
</evidence>
<feature type="DNA-binding region" description="OmpR/PhoB-type" evidence="7">
    <location>
        <begin position="133"/>
        <end position="231"/>
    </location>
</feature>
<accession>A0ABS5J130</accession>
<dbReference type="InterPro" id="IPR001789">
    <property type="entry name" value="Sig_transdc_resp-reg_receiver"/>
</dbReference>
<keyword evidence="11" id="KW-1185">Reference proteome</keyword>
<evidence type="ECO:0000256" key="6">
    <source>
        <dbReference type="PROSITE-ProRule" id="PRU00169"/>
    </source>
</evidence>
<dbReference type="Proteomes" id="UP000676386">
    <property type="component" value="Unassembled WGS sequence"/>
</dbReference>
<evidence type="ECO:0000256" key="4">
    <source>
        <dbReference type="ARBA" id="ARBA00023125"/>
    </source>
</evidence>
<dbReference type="CDD" id="cd17574">
    <property type="entry name" value="REC_OmpR"/>
    <property type="match status" value="1"/>
</dbReference>
<organism evidence="10 11">
    <name type="scientific">Chitinophaga hostae</name>
    <dbReference type="NCBI Taxonomy" id="2831022"/>
    <lineage>
        <taxon>Bacteria</taxon>
        <taxon>Pseudomonadati</taxon>
        <taxon>Bacteroidota</taxon>
        <taxon>Chitinophagia</taxon>
        <taxon>Chitinophagales</taxon>
        <taxon>Chitinophagaceae</taxon>
        <taxon>Chitinophaga</taxon>
    </lineage>
</organism>
<dbReference type="PANTHER" id="PTHR48111:SF1">
    <property type="entry name" value="TWO-COMPONENT RESPONSE REGULATOR ORR33"/>
    <property type="match status" value="1"/>
</dbReference>
<dbReference type="Pfam" id="PF00486">
    <property type="entry name" value="Trans_reg_C"/>
    <property type="match status" value="1"/>
</dbReference>
<dbReference type="PROSITE" id="PS50110">
    <property type="entry name" value="RESPONSE_REGULATORY"/>
    <property type="match status" value="1"/>
</dbReference>
<evidence type="ECO:0000259" key="8">
    <source>
        <dbReference type="PROSITE" id="PS50110"/>
    </source>
</evidence>
<keyword evidence="1 6" id="KW-0597">Phosphoprotein</keyword>
<keyword evidence="5" id="KW-0804">Transcription</keyword>
<dbReference type="InterPro" id="IPR039420">
    <property type="entry name" value="WalR-like"/>
</dbReference>
<dbReference type="SMART" id="SM00448">
    <property type="entry name" value="REC"/>
    <property type="match status" value="1"/>
</dbReference>
<dbReference type="SUPFAM" id="SSF46894">
    <property type="entry name" value="C-terminal effector domain of the bipartite response regulators"/>
    <property type="match status" value="1"/>
</dbReference>
<feature type="domain" description="OmpR/PhoB-type" evidence="9">
    <location>
        <begin position="133"/>
        <end position="231"/>
    </location>
</feature>
<dbReference type="Pfam" id="PF00072">
    <property type="entry name" value="Response_reg"/>
    <property type="match status" value="1"/>
</dbReference>
<keyword evidence="2" id="KW-0902">Two-component regulatory system</keyword>
<dbReference type="SMART" id="SM00862">
    <property type="entry name" value="Trans_reg_C"/>
    <property type="match status" value="1"/>
</dbReference>
<dbReference type="Gene3D" id="1.10.10.10">
    <property type="entry name" value="Winged helix-like DNA-binding domain superfamily/Winged helix DNA-binding domain"/>
    <property type="match status" value="1"/>
</dbReference>
<sequence length="232" mass="26736">MKHHILLVEDETDLGNVVKQYLELMDFTVDWQQNGRAALEAFAATPQAWHIILIDINLPEMDGFELAQQVVKIQPNVPFLFLTARGEKKDRLYGLKIGADDYIVKPFDVDELVLRIKNILKRHQLANGNTRPNNAIDLGGMRFHKDSLKLVAPNGKETILTPLESDLLLHFYHNSNKVIRREDILHQVWGANDYFVGRSLDVFVSRFRKYFQGNENISIRNVYGIGFMFNLS</sequence>
<dbReference type="InterPro" id="IPR016032">
    <property type="entry name" value="Sig_transdc_resp-reg_C-effctor"/>
</dbReference>
<dbReference type="InterPro" id="IPR001867">
    <property type="entry name" value="OmpR/PhoB-type_DNA-bd"/>
</dbReference>
<evidence type="ECO:0000313" key="11">
    <source>
        <dbReference type="Proteomes" id="UP000676386"/>
    </source>
</evidence>
<evidence type="ECO:0000256" key="7">
    <source>
        <dbReference type="PROSITE-ProRule" id="PRU01091"/>
    </source>
</evidence>
<protein>
    <submittedName>
        <fullName evidence="10">Response regulator transcription factor</fullName>
    </submittedName>
</protein>
<feature type="modified residue" description="4-aspartylphosphate" evidence="6">
    <location>
        <position position="55"/>
    </location>
</feature>
<dbReference type="CDD" id="cd00383">
    <property type="entry name" value="trans_reg_C"/>
    <property type="match status" value="1"/>
</dbReference>
<name>A0ABS5J130_9BACT</name>
<reference evidence="10 11" key="1">
    <citation type="submission" date="2021-04" db="EMBL/GenBank/DDBJ databases">
        <title>Chitinophaga sp. nov., isolated from the rhizosphere soil.</title>
        <authorList>
            <person name="He S."/>
        </authorList>
    </citation>
    <scope>NUCLEOTIDE SEQUENCE [LARGE SCALE GENOMIC DNA]</scope>
    <source>
        <strain evidence="10 11">2R12</strain>
    </source>
</reference>
<evidence type="ECO:0000256" key="1">
    <source>
        <dbReference type="ARBA" id="ARBA00022553"/>
    </source>
</evidence>
<dbReference type="InterPro" id="IPR011006">
    <property type="entry name" value="CheY-like_superfamily"/>
</dbReference>
<evidence type="ECO:0000256" key="3">
    <source>
        <dbReference type="ARBA" id="ARBA00023015"/>
    </source>
</evidence>
<dbReference type="PANTHER" id="PTHR48111">
    <property type="entry name" value="REGULATOR OF RPOS"/>
    <property type="match status" value="1"/>
</dbReference>
<gene>
    <name evidence="10" type="ORF">KE626_16380</name>
</gene>